<evidence type="ECO:0000256" key="1">
    <source>
        <dbReference type="SAM" id="MobiDB-lite"/>
    </source>
</evidence>
<accession>A0ABN4JR20</accession>
<feature type="region of interest" description="Disordered" evidence="1">
    <location>
        <begin position="279"/>
        <end position="298"/>
    </location>
</feature>
<keyword evidence="3" id="KW-1185">Reference proteome</keyword>
<proteinExistence type="predicted"/>
<gene>
    <name evidence="2" type="ORF">AT302_23835</name>
</gene>
<sequence length="298" mass="33532">MEAMNALQASRLRPRTGTWQARIGMTVAGRGMCGAAFARDVRKCLQRRRHEVPVSFPVRVPRTIREARRFLEDDLRVVMEQVAQPDRWQGHCAPQIGLVTGLLNAIDAEVFRLGDIKDCASWRDILRKGGRPGVRDQLDQAHHLTRTAKALFDELVCMQAATYGLRYAMQCRSLDWRHAPNDFLTPARSSEWIAQHAAIDSVNMARQALLIAFAAGQRDKRERLLASFSGIANAHMQLASICEQSADAMDRVRDEARRNEWAWREGVDIPPGVDLLVDRQQREGAGDGASALLRRDES</sequence>
<dbReference type="Proteomes" id="UP000060277">
    <property type="component" value="Chromosome"/>
</dbReference>
<reference evidence="3" key="1">
    <citation type="submission" date="2015-12" db="EMBL/GenBank/DDBJ databases">
        <title>Complete genome sequence of Pandoraea norimbergensis DSM 11628.</title>
        <authorList>
            <person name="Ee R."/>
            <person name="Lim Y.-L."/>
            <person name="Yong D."/>
            <person name="Yin W.-F."/>
            <person name="Chan K.-G."/>
        </authorList>
    </citation>
    <scope>NUCLEOTIDE SEQUENCE [LARGE SCALE GENOMIC DNA]</scope>
    <source>
        <strain evidence="3">DSM 11628</strain>
    </source>
</reference>
<name>A0ABN4JR20_9BURK</name>
<dbReference type="EMBL" id="CP013480">
    <property type="protein sequence ID" value="ALS62368.1"/>
    <property type="molecule type" value="Genomic_DNA"/>
</dbReference>
<evidence type="ECO:0000313" key="2">
    <source>
        <dbReference type="EMBL" id="ALS62368.1"/>
    </source>
</evidence>
<organism evidence="2 3">
    <name type="scientific">Pandoraea norimbergensis</name>
    <dbReference type="NCBI Taxonomy" id="93219"/>
    <lineage>
        <taxon>Bacteria</taxon>
        <taxon>Pseudomonadati</taxon>
        <taxon>Pseudomonadota</taxon>
        <taxon>Betaproteobacteria</taxon>
        <taxon>Burkholderiales</taxon>
        <taxon>Burkholderiaceae</taxon>
        <taxon>Pandoraea</taxon>
    </lineage>
</organism>
<evidence type="ECO:0000313" key="3">
    <source>
        <dbReference type="Proteomes" id="UP000060277"/>
    </source>
</evidence>
<protein>
    <submittedName>
        <fullName evidence="2">Uncharacterized protein</fullName>
    </submittedName>
</protein>